<organism evidence="3 4">
    <name type="scientific">Roseateles rivi</name>
    <dbReference type="NCBI Taxonomy" id="3299028"/>
    <lineage>
        <taxon>Bacteria</taxon>
        <taxon>Pseudomonadati</taxon>
        <taxon>Pseudomonadota</taxon>
        <taxon>Betaproteobacteria</taxon>
        <taxon>Burkholderiales</taxon>
        <taxon>Sphaerotilaceae</taxon>
        <taxon>Roseateles</taxon>
    </lineage>
</organism>
<keyword evidence="4" id="KW-1185">Reference proteome</keyword>
<evidence type="ECO:0000256" key="2">
    <source>
        <dbReference type="SAM" id="SignalP"/>
    </source>
</evidence>
<reference evidence="3 4" key="1">
    <citation type="submission" date="2024-08" db="EMBL/GenBank/DDBJ databases">
        <authorList>
            <person name="Lu H."/>
        </authorList>
    </citation>
    <scope>NUCLEOTIDE SEQUENCE [LARGE SCALE GENOMIC DNA]</scope>
    <source>
        <strain evidence="3 4">BYS180W</strain>
    </source>
</reference>
<protein>
    <submittedName>
        <fullName evidence="3">Uncharacterized protein</fullName>
    </submittedName>
</protein>
<name>A0ABW7FSH8_9BURK</name>
<dbReference type="RefSeq" id="WP_394458633.1">
    <property type="nucleotide sequence ID" value="NZ_JBIGHZ010000001.1"/>
</dbReference>
<dbReference type="Proteomes" id="UP001606099">
    <property type="component" value="Unassembled WGS sequence"/>
</dbReference>
<dbReference type="EMBL" id="JBIGHZ010000001">
    <property type="protein sequence ID" value="MFG6447263.1"/>
    <property type="molecule type" value="Genomic_DNA"/>
</dbReference>
<gene>
    <name evidence="3" type="ORF">ACG0Z6_03290</name>
</gene>
<feature type="compositionally biased region" description="Polar residues" evidence="1">
    <location>
        <begin position="238"/>
        <end position="249"/>
    </location>
</feature>
<feature type="chain" id="PRO_5045420181" evidence="2">
    <location>
        <begin position="25"/>
        <end position="269"/>
    </location>
</feature>
<keyword evidence="2" id="KW-0732">Signal</keyword>
<accession>A0ABW7FSH8</accession>
<comment type="caution">
    <text evidence="3">The sequence shown here is derived from an EMBL/GenBank/DDBJ whole genome shotgun (WGS) entry which is preliminary data.</text>
</comment>
<evidence type="ECO:0000313" key="4">
    <source>
        <dbReference type="Proteomes" id="UP001606099"/>
    </source>
</evidence>
<feature type="compositionally biased region" description="Basic and acidic residues" evidence="1">
    <location>
        <begin position="223"/>
        <end position="237"/>
    </location>
</feature>
<sequence>MKHSLNLLTASLLICGATTWPPLAAQAQATQPQAAAAPVAASASQDADLPRVDLQLKRENSVSMAFEKFNTLLWTLQNHGEGLFALTMKIQSKDNTPLPDPLKLALISDDRYLPLAINARHRFTVPAVAPEQAKGLELVANLPKGSAMFNGFVTLTTPPDQLDLATVRRIVRLGQKLRGDLIPWYVRWMMPELRGITICSPSTDMALEWPEQGRTLRLALTPDPKRRDPDPEADGSKRSCTQLTGQEQWPDTARLVAARGTQIHPSFAE</sequence>
<evidence type="ECO:0000256" key="1">
    <source>
        <dbReference type="SAM" id="MobiDB-lite"/>
    </source>
</evidence>
<proteinExistence type="predicted"/>
<feature type="signal peptide" evidence="2">
    <location>
        <begin position="1"/>
        <end position="24"/>
    </location>
</feature>
<evidence type="ECO:0000313" key="3">
    <source>
        <dbReference type="EMBL" id="MFG6447263.1"/>
    </source>
</evidence>
<feature type="region of interest" description="Disordered" evidence="1">
    <location>
        <begin position="221"/>
        <end position="251"/>
    </location>
</feature>